<keyword evidence="1" id="KW-1133">Transmembrane helix</keyword>
<feature type="transmembrane region" description="Helical" evidence="1">
    <location>
        <begin position="35"/>
        <end position="58"/>
    </location>
</feature>
<organism evidence="2 3">
    <name type="scientific">Prosthecobacter algae</name>
    <dbReference type="NCBI Taxonomy" id="1144682"/>
    <lineage>
        <taxon>Bacteria</taxon>
        <taxon>Pseudomonadati</taxon>
        <taxon>Verrucomicrobiota</taxon>
        <taxon>Verrucomicrobiia</taxon>
        <taxon>Verrucomicrobiales</taxon>
        <taxon>Verrucomicrobiaceae</taxon>
        <taxon>Prosthecobacter</taxon>
    </lineage>
</organism>
<keyword evidence="3" id="KW-1185">Reference proteome</keyword>
<accession>A0ABP9NV49</accession>
<keyword evidence="1" id="KW-0472">Membrane</keyword>
<evidence type="ECO:0000313" key="2">
    <source>
        <dbReference type="EMBL" id="GAA5134412.1"/>
    </source>
</evidence>
<name>A0ABP9NV49_9BACT</name>
<proteinExistence type="predicted"/>
<dbReference type="Proteomes" id="UP001499852">
    <property type="component" value="Unassembled WGS sequence"/>
</dbReference>
<protein>
    <submittedName>
        <fullName evidence="2">Uncharacterized protein</fullName>
    </submittedName>
</protein>
<feature type="transmembrane region" description="Helical" evidence="1">
    <location>
        <begin position="6"/>
        <end position="23"/>
    </location>
</feature>
<dbReference type="EMBL" id="BAABIA010000001">
    <property type="protein sequence ID" value="GAA5134412.1"/>
    <property type="molecule type" value="Genomic_DNA"/>
</dbReference>
<reference evidence="3" key="1">
    <citation type="journal article" date="2019" name="Int. J. Syst. Evol. Microbiol.">
        <title>The Global Catalogue of Microorganisms (GCM) 10K type strain sequencing project: providing services to taxonomists for standard genome sequencing and annotation.</title>
        <authorList>
            <consortium name="The Broad Institute Genomics Platform"/>
            <consortium name="The Broad Institute Genome Sequencing Center for Infectious Disease"/>
            <person name="Wu L."/>
            <person name="Ma J."/>
        </authorList>
    </citation>
    <scope>NUCLEOTIDE SEQUENCE [LARGE SCALE GENOMIC DNA]</scope>
    <source>
        <strain evidence="3">JCM 18053</strain>
    </source>
</reference>
<evidence type="ECO:0000313" key="3">
    <source>
        <dbReference type="Proteomes" id="UP001499852"/>
    </source>
</evidence>
<comment type="caution">
    <text evidence="2">The sequence shown here is derived from an EMBL/GenBank/DDBJ whole genome shotgun (WGS) entry which is preliminary data.</text>
</comment>
<evidence type="ECO:0000256" key="1">
    <source>
        <dbReference type="SAM" id="Phobius"/>
    </source>
</evidence>
<sequence length="83" mass="8918">MLFTLGLLLLCVLWGLLCMRVYTLISRENTLQRRLIAIGSGLGAGLIYVVGSILISLVNAPSTVDLPPPVEKVEAVKISPKAK</sequence>
<keyword evidence="1" id="KW-0812">Transmembrane</keyword>
<dbReference type="RefSeq" id="WP_345734901.1">
    <property type="nucleotide sequence ID" value="NZ_BAABIA010000001.1"/>
</dbReference>
<gene>
    <name evidence="2" type="ORF">GCM10023213_06090</name>
</gene>